<evidence type="ECO:0000256" key="7">
    <source>
        <dbReference type="HAMAP-Rule" id="MF_02065"/>
    </source>
</evidence>
<organism evidence="8 9">
    <name type="scientific">Luteibaculum oceani</name>
    <dbReference type="NCBI Taxonomy" id="1294296"/>
    <lineage>
        <taxon>Bacteria</taxon>
        <taxon>Pseudomonadati</taxon>
        <taxon>Bacteroidota</taxon>
        <taxon>Flavobacteriia</taxon>
        <taxon>Flavobacteriales</taxon>
        <taxon>Luteibaculaceae</taxon>
        <taxon>Luteibaculum</taxon>
    </lineage>
</organism>
<dbReference type="PANTHER" id="PTHR30518">
    <property type="entry name" value="ENDOLYTIC MUREIN TRANSGLYCOSYLASE"/>
    <property type="match status" value="1"/>
</dbReference>
<keyword evidence="9" id="KW-1185">Reference proteome</keyword>
<dbReference type="GO" id="GO:0071555">
    <property type="term" value="P:cell wall organization"/>
    <property type="evidence" value="ECO:0007669"/>
    <property type="project" value="UniProtKB-KW"/>
</dbReference>
<comment type="function">
    <text evidence="7">Functions as a peptidoglycan terminase that cleaves nascent peptidoglycan strands endolytically to terminate their elongation.</text>
</comment>
<dbReference type="CDD" id="cd08010">
    <property type="entry name" value="MltG_like"/>
    <property type="match status" value="1"/>
</dbReference>
<dbReference type="Gene3D" id="3.30.160.60">
    <property type="entry name" value="Classic Zinc Finger"/>
    <property type="match status" value="1"/>
</dbReference>
<keyword evidence="6 7" id="KW-0961">Cell wall biogenesis/degradation</keyword>
<reference evidence="8 9" key="1">
    <citation type="submission" date="2019-08" db="EMBL/GenBank/DDBJ databases">
        <title>Genome of Luteibaculum oceani JCM 18817.</title>
        <authorList>
            <person name="Bowman J.P."/>
        </authorList>
    </citation>
    <scope>NUCLEOTIDE SEQUENCE [LARGE SCALE GENOMIC DNA]</scope>
    <source>
        <strain evidence="8 9">JCM 18817</strain>
    </source>
</reference>
<keyword evidence="4 7" id="KW-0472">Membrane</keyword>
<evidence type="ECO:0000256" key="4">
    <source>
        <dbReference type="ARBA" id="ARBA00023136"/>
    </source>
</evidence>
<dbReference type="NCBIfam" id="TIGR00247">
    <property type="entry name" value="endolytic transglycosylase MltG"/>
    <property type="match status" value="1"/>
</dbReference>
<dbReference type="HAMAP" id="MF_02065">
    <property type="entry name" value="MltG"/>
    <property type="match status" value="1"/>
</dbReference>
<dbReference type="GO" id="GO:0008932">
    <property type="term" value="F:lytic endotransglycosylase activity"/>
    <property type="evidence" value="ECO:0007669"/>
    <property type="project" value="UniProtKB-UniRule"/>
</dbReference>
<feature type="transmembrane region" description="Helical" evidence="7">
    <location>
        <begin position="20"/>
        <end position="42"/>
    </location>
</feature>
<dbReference type="RefSeq" id="WP_147014071.1">
    <property type="nucleotide sequence ID" value="NZ_VORB01000004.1"/>
</dbReference>
<dbReference type="Proteomes" id="UP000321168">
    <property type="component" value="Unassembled WGS sequence"/>
</dbReference>
<dbReference type="PANTHER" id="PTHR30518:SF2">
    <property type="entry name" value="ENDOLYTIC MUREIN TRANSGLYCOSYLASE"/>
    <property type="match status" value="1"/>
</dbReference>
<dbReference type="OrthoDB" id="9814591at2"/>
<comment type="caution">
    <text evidence="8">The sequence shown here is derived from an EMBL/GenBank/DDBJ whole genome shotgun (WGS) entry which is preliminary data.</text>
</comment>
<evidence type="ECO:0000256" key="5">
    <source>
        <dbReference type="ARBA" id="ARBA00023239"/>
    </source>
</evidence>
<accession>A0A5C6VE84</accession>
<evidence type="ECO:0000256" key="3">
    <source>
        <dbReference type="ARBA" id="ARBA00022989"/>
    </source>
</evidence>
<comment type="similarity">
    <text evidence="7">Belongs to the transglycosylase MltG family.</text>
</comment>
<dbReference type="EC" id="4.2.2.29" evidence="7"/>
<evidence type="ECO:0000256" key="2">
    <source>
        <dbReference type="ARBA" id="ARBA00022692"/>
    </source>
</evidence>
<evidence type="ECO:0000313" key="9">
    <source>
        <dbReference type="Proteomes" id="UP000321168"/>
    </source>
</evidence>
<name>A0A5C6VE84_9FLAO</name>
<evidence type="ECO:0000313" key="8">
    <source>
        <dbReference type="EMBL" id="TXC81378.1"/>
    </source>
</evidence>
<dbReference type="GO" id="GO:0009252">
    <property type="term" value="P:peptidoglycan biosynthetic process"/>
    <property type="evidence" value="ECO:0007669"/>
    <property type="project" value="UniProtKB-UniRule"/>
</dbReference>
<evidence type="ECO:0000256" key="6">
    <source>
        <dbReference type="ARBA" id="ARBA00023316"/>
    </source>
</evidence>
<dbReference type="AlphaFoldDB" id="A0A5C6VE84"/>
<keyword evidence="1 7" id="KW-1003">Cell membrane</keyword>
<dbReference type="Gene3D" id="3.30.1490.480">
    <property type="entry name" value="Endolytic murein transglycosylase"/>
    <property type="match status" value="1"/>
</dbReference>
<dbReference type="GO" id="GO:0005886">
    <property type="term" value="C:plasma membrane"/>
    <property type="evidence" value="ECO:0007669"/>
    <property type="project" value="UniProtKB-SubCell"/>
</dbReference>
<keyword evidence="3 7" id="KW-1133">Transmembrane helix</keyword>
<keyword evidence="5 7" id="KW-0456">Lyase</keyword>
<evidence type="ECO:0000256" key="1">
    <source>
        <dbReference type="ARBA" id="ARBA00022475"/>
    </source>
</evidence>
<feature type="site" description="Important for catalytic activity" evidence="7">
    <location>
        <position position="226"/>
    </location>
</feature>
<dbReference type="InterPro" id="IPR003770">
    <property type="entry name" value="MLTG-like"/>
</dbReference>
<dbReference type="EMBL" id="VORB01000004">
    <property type="protein sequence ID" value="TXC81378.1"/>
    <property type="molecule type" value="Genomic_DNA"/>
</dbReference>
<keyword evidence="2 7" id="KW-0812">Transmembrane</keyword>
<comment type="catalytic activity">
    <reaction evidence="7">
        <text>a peptidoglycan chain = a peptidoglycan chain with N-acetyl-1,6-anhydromuramyl-[peptide] at the reducing end + a peptidoglycan chain with N-acetylglucosamine at the non-reducing end.</text>
        <dbReference type="EC" id="4.2.2.29"/>
    </reaction>
</comment>
<gene>
    <name evidence="7 8" type="primary">mltG</name>
    <name evidence="8" type="ORF">FRX97_05070</name>
</gene>
<protein>
    <recommendedName>
        <fullName evidence="7">Endolytic murein transglycosylase</fullName>
        <ecNumber evidence="7">4.2.2.29</ecNumber>
    </recommendedName>
    <alternativeName>
        <fullName evidence="7">Peptidoglycan lytic transglycosylase</fullName>
    </alternativeName>
    <alternativeName>
        <fullName evidence="7">Peptidoglycan polymerization terminase</fullName>
    </alternativeName>
</protein>
<sequence>MGRRKRVSKNTVKPKFSTYLKGALISLVLLAVLIAFAGYFIALKPNVKSSKELVLYIPSNATYPEVLDSLKKQVISNKYTFKWMAELMGYPSLIKGGRYVLAPDLNNLDLIRKLRAGIQDPILVTLSSKRTYQEALGQFSHNLECDSLSMVDEFESTLVGVKGDVRGTYLIPNTYEFYWNTSCVQVVRRLLDEQQAFWNTSRLEKAKKLGLSKEQVFILASIVQKETAKEDEMPRVAGVYLNRLKKGMKLQADPTLVYLLKVKMNKVGRVLNEDKKIKSPYNTYIYKGLPPGPIYIASPKVIDATLNAESHAYLYFCAKEDFSGYHNFAKTYREHLSNAQRYHRELNRRKIFR</sequence>
<dbReference type="Pfam" id="PF02618">
    <property type="entry name" value="YceG"/>
    <property type="match status" value="1"/>
</dbReference>
<comment type="subcellular location">
    <subcellularLocation>
        <location evidence="7">Cell membrane</location>
        <topology evidence="7">Single-pass membrane protein</topology>
    </subcellularLocation>
</comment>
<proteinExistence type="inferred from homology"/>